<comment type="subcellular location">
    <subcellularLocation>
        <location evidence="1">Membrane</location>
        <topology evidence="1">Single-pass type I membrane protein</topology>
    </subcellularLocation>
</comment>
<proteinExistence type="predicted"/>
<keyword evidence="2" id="KW-0732">Signal</keyword>
<dbReference type="EMBL" id="JAFEMO010000004">
    <property type="protein sequence ID" value="KAH7571426.1"/>
    <property type="molecule type" value="Genomic_DNA"/>
</dbReference>
<accession>A0ABQ8I466</accession>
<dbReference type="InterPro" id="IPR051716">
    <property type="entry name" value="Plant_RL_S/T_kinase"/>
</dbReference>
<organism evidence="4 5">
    <name type="scientific">Xanthoceras sorbifolium</name>
    <dbReference type="NCBI Taxonomy" id="99658"/>
    <lineage>
        <taxon>Eukaryota</taxon>
        <taxon>Viridiplantae</taxon>
        <taxon>Streptophyta</taxon>
        <taxon>Embryophyta</taxon>
        <taxon>Tracheophyta</taxon>
        <taxon>Spermatophyta</taxon>
        <taxon>Magnoliopsida</taxon>
        <taxon>eudicotyledons</taxon>
        <taxon>Gunneridae</taxon>
        <taxon>Pentapetalae</taxon>
        <taxon>rosids</taxon>
        <taxon>malvids</taxon>
        <taxon>Sapindales</taxon>
        <taxon>Sapindaceae</taxon>
        <taxon>Xanthoceroideae</taxon>
        <taxon>Xanthoceras</taxon>
    </lineage>
</organism>
<dbReference type="SUPFAM" id="SSF52058">
    <property type="entry name" value="L domain-like"/>
    <property type="match status" value="1"/>
</dbReference>
<dbReference type="Pfam" id="PF13855">
    <property type="entry name" value="LRR_8"/>
    <property type="match status" value="1"/>
</dbReference>
<keyword evidence="5" id="KW-1185">Reference proteome</keyword>
<evidence type="ECO:0000313" key="5">
    <source>
        <dbReference type="Proteomes" id="UP000827721"/>
    </source>
</evidence>
<evidence type="ECO:0000256" key="2">
    <source>
        <dbReference type="ARBA" id="ARBA00022729"/>
    </source>
</evidence>
<sequence>MTFAEVDYYKISRVRLDGNQLSGNTTEDFGVYPNLTFIDISFNKFNGEISSNWVRCPNLGTLRIARNNLTGSIPPEISKATQLGVLDLSSNRLVGEIPKELGKLTRISKFNLSNNQLSGAIPQEFESLTNLEQLDMSRNNLGQSIQFLGNCIKLNYLNLSNNKFNQEIPSQLENLLQLSKLVIPFSEERYHYMRGLEYIDISYNDLQSPIPDSPAFKSASIKVLQGNKASYNYSSHEDPALGLRITRIASVLRFPSLCLRILIVIFSVSSETPSNKGIPIRTVRVSRSRELSEM</sequence>
<name>A0ABQ8I466_9ROSI</name>
<dbReference type="Pfam" id="PF00560">
    <property type="entry name" value="LRR_1"/>
    <property type="match status" value="4"/>
</dbReference>
<evidence type="ECO:0000313" key="4">
    <source>
        <dbReference type="EMBL" id="KAH7571426.1"/>
    </source>
</evidence>
<protein>
    <submittedName>
        <fullName evidence="4">Uncharacterized protein</fullName>
    </submittedName>
</protein>
<gene>
    <name evidence="4" type="ORF">JRO89_XS04G0049200</name>
</gene>
<keyword evidence="3" id="KW-0675">Receptor</keyword>
<dbReference type="InterPro" id="IPR032675">
    <property type="entry name" value="LRR_dom_sf"/>
</dbReference>
<dbReference type="PANTHER" id="PTHR48053:SF139">
    <property type="entry name" value="LRR RECEPTOR-LIKE KINASE FAMILY PROTEIN"/>
    <property type="match status" value="1"/>
</dbReference>
<dbReference type="Proteomes" id="UP000827721">
    <property type="component" value="Unassembled WGS sequence"/>
</dbReference>
<evidence type="ECO:0000256" key="1">
    <source>
        <dbReference type="ARBA" id="ARBA00004479"/>
    </source>
</evidence>
<comment type="caution">
    <text evidence="4">The sequence shown here is derived from an EMBL/GenBank/DDBJ whole genome shotgun (WGS) entry which is preliminary data.</text>
</comment>
<dbReference type="Gene3D" id="3.80.10.10">
    <property type="entry name" value="Ribonuclease Inhibitor"/>
    <property type="match status" value="2"/>
</dbReference>
<dbReference type="PRINTS" id="PR00019">
    <property type="entry name" value="LEURICHRPT"/>
</dbReference>
<dbReference type="PANTHER" id="PTHR48053">
    <property type="entry name" value="LEUCINE RICH REPEAT FAMILY PROTEIN, EXPRESSED"/>
    <property type="match status" value="1"/>
</dbReference>
<reference evidence="4 5" key="1">
    <citation type="submission" date="2021-02" db="EMBL/GenBank/DDBJ databases">
        <title>Plant Genome Project.</title>
        <authorList>
            <person name="Zhang R.-G."/>
        </authorList>
    </citation>
    <scope>NUCLEOTIDE SEQUENCE [LARGE SCALE GENOMIC DNA]</scope>
    <source>
        <tissue evidence="4">Leaves</tissue>
    </source>
</reference>
<dbReference type="InterPro" id="IPR001611">
    <property type="entry name" value="Leu-rich_rpt"/>
</dbReference>
<evidence type="ECO:0000256" key="3">
    <source>
        <dbReference type="ARBA" id="ARBA00023170"/>
    </source>
</evidence>